<name>A0A2T4UTK8_9MICO</name>
<protein>
    <submittedName>
        <fullName evidence="2">Translation elongation factor</fullName>
    </submittedName>
</protein>
<dbReference type="EMBL" id="PZPL01000001">
    <property type="protein sequence ID" value="PTL72878.1"/>
    <property type="molecule type" value="Genomic_DNA"/>
</dbReference>
<keyword evidence="2" id="KW-0648">Protein biosynthesis</keyword>
<gene>
    <name evidence="2" type="ORF">C1I63_08470</name>
</gene>
<evidence type="ECO:0000259" key="1">
    <source>
        <dbReference type="Pfam" id="PF16571"/>
    </source>
</evidence>
<keyword evidence="2" id="KW-0251">Elongation factor</keyword>
<evidence type="ECO:0000313" key="3">
    <source>
        <dbReference type="Proteomes" id="UP000241085"/>
    </source>
</evidence>
<sequence>MLPLTEDAVRASFVNASRKEVADVSLPVGFDSLDWDSIDLLGWRDKKIGRRAYVVVPIDGRAVGVLLRQADALPRSRAQCSWCRDTRLPNDVVFFGARKAGAAGRSGDSLGTLVCADFQCSANVRARPPIAYVGFDVEQAKAERIETLRAKSAGFVREVLATQ</sequence>
<dbReference type="Pfam" id="PF16571">
    <property type="entry name" value="FBP_C"/>
    <property type="match status" value="1"/>
</dbReference>
<accession>A0A2T4UTK8</accession>
<dbReference type="InterPro" id="IPR032330">
    <property type="entry name" value="EF-G-binding_C"/>
</dbReference>
<comment type="caution">
    <text evidence="2">The sequence shown here is derived from an EMBL/GenBank/DDBJ whole genome shotgun (WGS) entry which is preliminary data.</text>
</comment>
<dbReference type="AlphaFoldDB" id="A0A2T4UTK8"/>
<dbReference type="GO" id="GO:0003746">
    <property type="term" value="F:translation elongation factor activity"/>
    <property type="evidence" value="ECO:0007669"/>
    <property type="project" value="UniProtKB-KW"/>
</dbReference>
<organism evidence="2 3">
    <name type="scientific">Rathayibacter caricis DSM 15933</name>
    <dbReference type="NCBI Taxonomy" id="1328867"/>
    <lineage>
        <taxon>Bacteria</taxon>
        <taxon>Bacillati</taxon>
        <taxon>Actinomycetota</taxon>
        <taxon>Actinomycetes</taxon>
        <taxon>Micrococcales</taxon>
        <taxon>Microbacteriaceae</taxon>
        <taxon>Rathayibacter</taxon>
    </lineage>
</organism>
<dbReference type="Proteomes" id="UP000241085">
    <property type="component" value="Unassembled WGS sequence"/>
</dbReference>
<feature type="domain" description="Elongation factor G-binding protein C-terminal treble-clef zinc-finger" evidence="1">
    <location>
        <begin position="9"/>
        <end position="159"/>
    </location>
</feature>
<dbReference type="RefSeq" id="WP_107574503.1">
    <property type="nucleotide sequence ID" value="NZ_PZPL01000001.1"/>
</dbReference>
<proteinExistence type="predicted"/>
<keyword evidence="3" id="KW-1185">Reference proteome</keyword>
<reference evidence="2 3" key="1">
    <citation type="submission" date="2018-03" db="EMBL/GenBank/DDBJ databases">
        <title>Bacteriophage NCPPB3778 and a type I-E CRISPR drive the evolution of the US Biological Select Agent, Rathayibacter toxicus.</title>
        <authorList>
            <person name="Davis E.W.II."/>
            <person name="Tabima J.F."/>
            <person name="Weisberg A.J."/>
            <person name="Dantas Lopes L."/>
            <person name="Wiseman M.S."/>
            <person name="Wiseman M.S."/>
            <person name="Pupko T."/>
            <person name="Belcher M.S."/>
            <person name="Sechler A.J."/>
            <person name="Tancos M.A."/>
            <person name="Schroeder B.K."/>
            <person name="Murray T.D."/>
            <person name="Luster D.G."/>
            <person name="Schneider W.L."/>
            <person name="Rogers E."/>
            <person name="Andreote F.D."/>
            <person name="Grunwald N.J."/>
            <person name="Putnam M.L."/>
            <person name="Chang J.H."/>
        </authorList>
    </citation>
    <scope>NUCLEOTIDE SEQUENCE [LARGE SCALE GENOMIC DNA]</scope>
    <source>
        <strain evidence="2 3">DSM 15933</strain>
    </source>
</reference>
<evidence type="ECO:0000313" key="2">
    <source>
        <dbReference type="EMBL" id="PTL72878.1"/>
    </source>
</evidence>